<keyword evidence="3" id="KW-1185">Reference proteome</keyword>
<accession>A0AA41WCY1</accession>
<dbReference type="Pfam" id="PF13692">
    <property type="entry name" value="Glyco_trans_1_4"/>
    <property type="match status" value="1"/>
</dbReference>
<dbReference type="EMBL" id="JAMQGP010000011">
    <property type="protein sequence ID" value="MCM2681494.1"/>
    <property type="molecule type" value="Genomic_DNA"/>
</dbReference>
<dbReference type="GO" id="GO:0009103">
    <property type="term" value="P:lipopolysaccharide biosynthetic process"/>
    <property type="evidence" value="ECO:0007669"/>
    <property type="project" value="TreeGrafter"/>
</dbReference>
<organism evidence="2 3">
    <name type="scientific">Echinimonas agarilytica</name>
    <dbReference type="NCBI Taxonomy" id="1215918"/>
    <lineage>
        <taxon>Bacteria</taxon>
        <taxon>Pseudomonadati</taxon>
        <taxon>Pseudomonadota</taxon>
        <taxon>Gammaproteobacteria</taxon>
        <taxon>Alteromonadales</taxon>
        <taxon>Echinimonadaceae</taxon>
        <taxon>Echinimonas</taxon>
    </lineage>
</organism>
<dbReference type="SUPFAM" id="SSF53756">
    <property type="entry name" value="UDP-Glycosyltransferase/glycogen phosphorylase"/>
    <property type="match status" value="1"/>
</dbReference>
<proteinExistence type="predicted"/>
<evidence type="ECO:0000256" key="1">
    <source>
        <dbReference type="ARBA" id="ARBA00022679"/>
    </source>
</evidence>
<comment type="caution">
    <text evidence="2">The sequence shown here is derived from an EMBL/GenBank/DDBJ whole genome shotgun (WGS) entry which is preliminary data.</text>
</comment>
<dbReference type="GO" id="GO:0016757">
    <property type="term" value="F:glycosyltransferase activity"/>
    <property type="evidence" value="ECO:0007669"/>
    <property type="project" value="UniProtKB-KW"/>
</dbReference>
<dbReference type="PANTHER" id="PTHR46401:SF2">
    <property type="entry name" value="GLYCOSYLTRANSFERASE WBBK-RELATED"/>
    <property type="match status" value="1"/>
</dbReference>
<keyword evidence="1 2" id="KW-0808">Transferase</keyword>
<gene>
    <name evidence="2" type="ORF">NAF29_17750</name>
</gene>
<dbReference type="Gene3D" id="3.40.50.2000">
    <property type="entry name" value="Glycogen Phosphorylase B"/>
    <property type="match status" value="1"/>
</dbReference>
<evidence type="ECO:0000313" key="3">
    <source>
        <dbReference type="Proteomes" id="UP001165393"/>
    </source>
</evidence>
<reference evidence="2 3" key="1">
    <citation type="journal article" date="2013" name="Antonie Van Leeuwenhoek">
        <title>Echinimonas agarilytica gen. nov., sp. nov., a new gammaproteobacterium isolated from the sea urchin Strongylocentrotus intermedius.</title>
        <authorList>
            <person name="Nedashkovskaya O.I."/>
            <person name="Stenkova A.M."/>
            <person name="Zhukova N.V."/>
            <person name="Van Trappen S."/>
            <person name="Lee J.S."/>
            <person name="Kim S.B."/>
        </authorList>
    </citation>
    <scope>NUCLEOTIDE SEQUENCE [LARGE SCALE GENOMIC DNA]</scope>
    <source>
        <strain evidence="2 3">KMM 6351</strain>
    </source>
</reference>
<dbReference type="Proteomes" id="UP001165393">
    <property type="component" value="Unassembled WGS sequence"/>
</dbReference>
<dbReference type="EC" id="2.4.-.-" evidence="2"/>
<dbReference type="RefSeq" id="WP_251262974.1">
    <property type="nucleotide sequence ID" value="NZ_JAMQGP010000011.1"/>
</dbReference>
<name>A0AA41WCY1_9GAMM</name>
<dbReference type="AlphaFoldDB" id="A0AA41WCY1"/>
<evidence type="ECO:0000313" key="2">
    <source>
        <dbReference type="EMBL" id="MCM2681494.1"/>
    </source>
</evidence>
<sequence length="352" mass="40255">MKVLIVGNRYSSNMDVLNNPEYRTFKIAQAFKDNGIDCQTWLINYKSAGDEECPEGQYFSPSARTLNLPKVRQQLNRRLQQFQPTHVWFTNGPIVGLVARILCPALLKTRVIYEVLDNYATYYPQWLVPFSAFDRHIRRNSELCLYVTQELLDADSIAQKAQFVFPNGYEPALFKPQDQQVCRQRLNLKSNAYCVGYTGSLDVRVNDNLSHILNHAKETNIEFVVASNSEPPEWLLNNKKVTWLGGKKISEVPEVINACDLMLIPNRQDDFTQFCFPSKLLEYMGCGKPFLITPINQLNGMVPAHFISSFDMSQYTQDILAAEKASYCAVDCSQYTWKGMVEGVITRLKKIS</sequence>
<protein>
    <submittedName>
        <fullName evidence="2">Glycosyltransferase</fullName>
        <ecNumber evidence="2">2.4.-.-</ecNumber>
    </submittedName>
</protein>
<dbReference type="PANTHER" id="PTHR46401">
    <property type="entry name" value="GLYCOSYLTRANSFERASE WBBK-RELATED"/>
    <property type="match status" value="1"/>
</dbReference>
<keyword evidence="2" id="KW-0328">Glycosyltransferase</keyword>